<dbReference type="EMBL" id="NDXW01000001">
    <property type="protein sequence ID" value="RDH46525.1"/>
    <property type="molecule type" value="Genomic_DNA"/>
</dbReference>
<dbReference type="AlphaFoldDB" id="A0A4P9VSB3"/>
<dbReference type="Proteomes" id="UP000257039">
    <property type="component" value="Unassembled WGS sequence"/>
</dbReference>
<keyword evidence="9" id="KW-1185">Reference proteome</keyword>
<feature type="binding site" evidence="6">
    <location>
        <begin position="120"/>
        <end position="126"/>
    </location>
    <ligand>
        <name>S-adenosyl-L-methionine</name>
        <dbReference type="ChEBI" id="CHEBI:59789"/>
    </ligand>
</feature>
<comment type="similarity">
    <text evidence="6">Belongs to the class I-like SAM-binding methyltransferase superfamily. RsmB/NOP family.</text>
</comment>
<dbReference type="Gene3D" id="3.30.70.1170">
    <property type="entry name" value="Sun protein, domain 3"/>
    <property type="match status" value="1"/>
</dbReference>
<dbReference type="PANTHER" id="PTHR22807:SF61">
    <property type="entry name" value="NOL1_NOP2_SUN FAMILY PROTEIN _ ANTITERMINATION NUSB DOMAIN-CONTAINING PROTEIN"/>
    <property type="match status" value="1"/>
</dbReference>
<dbReference type="GO" id="GO:0008757">
    <property type="term" value="F:S-adenosylmethionine-dependent methyltransferase activity"/>
    <property type="evidence" value="ECO:0007669"/>
    <property type="project" value="InterPro"/>
</dbReference>
<organism evidence="8 9">
    <name type="scientific">Zooshikella ganghwensis</name>
    <dbReference type="NCBI Taxonomy" id="202772"/>
    <lineage>
        <taxon>Bacteria</taxon>
        <taxon>Pseudomonadati</taxon>
        <taxon>Pseudomonadota</taxon>
        <taxon>Gammaproteobacteria</taxon>
        <taxon>Oceanospirillales</taxon>
        <taxon>Zooshikellaceae</taxon>
        <taxon>Zooshikella</taxon>
    </lineage>
</organism>
<accession>A0A4P9VSB3</accession>
<evidence type="ECO:0000256" key="2">
    <source>
        <dbReference type="ARBA" id="ARBA00022603"/>
    </source>
</evidence>
<feature type="active site" description="Nucleophile" evidence="6">
    <location>
        <position position="243"/>
    </location>
</feature>
<evidence type="ECO:0000259" key="7">
    <source>
        <dbReference type="PROSITE" id="PS51686"/>
    </source>
</evidence>
<dbReference type="GO" id="GO:0006396">
    <property type="term" value="P:RNA processing"/>
    <property type="evidence" value="ECO:0007669"/>
    <property type="project" value="InterPro"/>
</dbReference>
<evidence type="ECO:0000256" key="1">
    <source>
        <dbReference type="ARBA" id="ARBA00022490"/>
    </source>
</evidence>
<comment type="caution">
    <text evidence="8">The sequence shown here is derived from an EMBL/GenBank/DDBJ whole genome shotgun (WGS) entry which is preliminary data.</text>
</comment>
<keyword evidence="2 6" id="KW-0489">Methyltransferase</keyword>
<keyword evidence="4 6" id="KW-0949">S-adenosyl-L-methionine</keyword>
<dbReference type="InterPro" id="IPR031341">
    <property type="entry name" value="Methyltr_RsmF_N"/>
</dbReference>
<dbReference type="Gene3D" id="3.40.50.150">
    <property type="entry name" value="Vaccinia Virus protein VP39"/>
    <property type="match status" value="1"/>
</dbReference>
<dbReference type="InterPro" id="IPR049560">
    <property type="entry name" value="MeTrfase_RsmB-F_NOP2_cat"/>
</dbReference>
<evidence type="ECO:0000256" key="3">
    <source>
        <dbReference type="ARBA" id="ARBA00022679"/>
    </source>
</evidence>
<dbReference type="InterPro" id="IPR023267">
    <property type="entry name" value="RCMT"/>
</dbReference>
<reference evidence="8 9" key="1">
    <citation type="submission" date="2017-04" db="EMBL/GenBank/DDBJ databases">
        <title>Draft genome sequence of Zooshikella ganghwensis VG4 isolated from Red Sea sediments.</title>
        <authorList>
            <person name="Rehman Z."/>
            <person name="Alam I."/>
            <person name="Kamau A."/>
            <person name="Bajic V."/>
            <person name="Leiknes T."/>
        </authorList>
    </citation>
    <scope>NUCLEOTIDE SEQUENCE [LARGE SCALE GENOMIC DNA]</scope>
    <source>
        <strain evidence="8 9">VG4</strain>
    </source>
</reference>
<dbReference type="RefSeq" id="WP_094789263.1">
    <property type="nucleotide sequence ID" value="NZ_NDXW01000001.1"/>
</dbReference>
<gene>
    <name evidence="8" type="ORF">B9G39_25400</name>
</gene>
<dbReference type="GO" id="GO:0008173">
    <property type="term" value="F:RNA methyltransferase activity"/>
    <property type="evidence" value="ECO:0007669"/>
    <property type="project" value="InterPro"/>
</dbReference>
<feature type="binding site" evidence="6">
    <location>
        <position position="171"/>
    </location>
    <ligand>
        <name>S-adenosyl-L-methionine</name>
        <dbReference type="ChEBI" id="CHEBI:59789"/>
    </ligand>
</feature>
<dbReference type="SUPFAM" id="SSF53335">
    <property type="entry name" value="S-adenosyl-L-methionine-dependent methyltransferases"/>
    <property type="match status" value="1"/>
</dbReference>
<evidence type="ECO:0000313" key="9">
    <source>
        <dbReference type="Proteomes" id="UP000257039"/>
    </source>
</evidence>
<evidence type="ECO:0000256" key="6">
    <source>
        <dbReference type="PROSITE-ProRule" id="PRU01023"/>
    </source>
</evidence>
<dbReference type="PROSITE" id="PS51686">
    <property type="entry name" value="SAM_MT_RSMB_NOP"/>
    <property type="match status" value="1"/>
</dbReference>
<proteinExistence type="inferred from homology"/>
<feature type="binding site" evidence="6">
    <location>
        <position position="144"/>
    </location>
    <ligand>
        <name>S-adenosyl-L-methionine</name>
        <dbReference type="ChEBI" id="CHEBI:59789"/>
    </ligand>
</feature>
<dbReference type="Pfam" id="PF01189">
    <property type="entry name" value="Methyltr_RsmB-F"/>
    <property type="match status" value="1"/>
</dbReference>
<keyword evidence="1" id="KW-0963">Cytoplasm</keyword>
<protein>
    <submittedName>
        <fullName evidence="8">RsmB/NOP family class I SAM-dependent RNA methyltransferase</fullName>
    </submittedName>
</protein>
<feature type="domain" description="SAM-dependent MTase RsmB/NOP-type" evidence="7">
    <location>
        <begin position="28"/>
        <end position="316"/>
    </location>
</feature>
<dbReference type="InterPro" id="IPR011023">
    <property type="entry name" value="Nop2p"/>
</dbReference>
<dbReference type="InterPro" id="IPR029063">
    <property type="entry name" value="SAM-dependent_MTases_sf"/>
</dbReference>
<keyword evidence="5 6" id="KW-0694">RNA-binding</keyword>
<dbReference type="PRINTS" id="PR02008">
    <property type="entry name" value="RCMTFAMILY"/>
</dbReference>
<sequence length="319" mass="35753">MHSPTPELPRAFLDKLSLLLDEVQLEQVLNSFSREKPTTFRINTLKGSIQDTTAELCAAQFNLTPVPWLPSAFHIPPEQRRALTETDAFYQGRIYIQNLSSMVAPFLLAPQPGETVLDLAAAPGGKTLQIAAMMENQGRLSAVEAVKNRFFKLKANLDQQGATMVKTYLTDGRSVGNKCPEMFDRVLLDAPCSSEARFSLLDPSSWEHWSTRKVSEVARKQKRLLQSAFTSLKVGGVMIYCTCSFSPEENEHVVNHLLKKYGSCVSIESIDLPFSNTMAGITHWQKKTYDDALTQCRRILPNEIMDGFFICKLRKQAAC</sequence>
<keyword evidence="3 6" id="KW-0808">Transferase</keyword>
<evidence type="ECO:0000256" key="4">
    <source>
        <dbReference type="ARBA" id="ARBA00022691"/>
    </source>
</evidence>
<feature type="binding site" evidence="6">
    <location>
        <position position="189"/>
    </location>
    <ligand>
        <name>S-adenosyl-L-methionine</name>
        <dbReference type="ChEBI" id="CHEBI:59789"/>
    </ligand>
</feature>
<dbReference type="PANTHER" id="PTHR22807">
    <property type="entry name" value="NOP2 YEAST -RELATED NOL1/NOP2/FMU SUN DOMAIN-CONTAINING"/>
    <property type="match status" value="1"/>
</dbReference>
<dbReference type="InterPro" id="IPR001678">
    <property type="entry name" value="MeTrfase_RsmB-F_NOP2_dom"/>
</dbReference>
<dbReference type="GO" id="GO:0001510">
    <property type="term" value="P:RNA methylation"/>
    <property type="evidence" value="ECO:0007669"/>
    <property type="project" value="InterPro"/>
</dbReference>
<evidence type="ECO:0000313" key="8">
    <source>
        <dbReference type="EMBL" id="RDH46525.1"/>
    </source>
</evidence>
<dbReference type="NCBIfam" id="TIGR00446">
    <property type="entry name" value="nop2p"/>
    <property type="match status" value="1"/>
</dbReference>
<dbReference type="GO" id="GO:0003723">
    <property type="term" value="F:RNA binding"/>
    <property type="evidence" value="ECO:0007669"/>
    <property type="project" value="UniProtKB-UniRule"/>
</dbReference>
<dbReference type="Pfam" id="PF17125">
    <property type="entry name" value="Methyltr_RsmF_N"/>
    <property type="match status" value="1"/>
</dbReference>
<name>A0A4P9VSB3_9GAMM</name>
<evidence type="ECO:0000256" key="5">
    <source>
        <dbReference type="ARBA" id="ARBA00022884"/>
    </source>
</evidence>